<proteinExistence type="predicted"/>
<sequence length="102" mass="11308">MSIISVKMLHFLLFLITKFSSNCFSYCISLLQIEILSLVFSRCASLSELKLPSSLTIIESFVNCQSLSILGIPSSVTTIKRYSFYGCHSLSSVLIPFSVSLI</sequence>
<dbReference type="Gene3D" id="3.80.10.10">
    <property type="entry name" value="Ribonuclease Inhibitor"/>
    <property type="match status" value="1"/>
</dbReference>
<keyword evidence="2" id="KW-1185">Reference proteome</keyword>
<dbReference type="Pfam" id="PF13306">
    <property type="entry name" value="LRR_5"/>
    <property type="match status" value="1"/>
</dbReference>
<dbReference type="InterPro" id="IPR032675">
    <property type="entry name" value="LRR_dom_sf"/>
</dbReference>
<comment type="caution">
    <text evidence="1">The sequence shown here is derived from an EMBL/GenBank/DDBJ whole genome shotgun (WGS) entry which is preliminary data.</text>
</comment>
<evidence type="ECO:0000313" key="2">
    <source>
        <dbReference type="Proteomes" id="UP001470230"/>
    </source>
</evidence>
<dbReference type="SUPFAM" id="SSF52058">
    <property type="entry name" value="L domain-like"/>
    <property type="match status" value="1"/>
</dbReference>
<evidence type="ECO:0000313" key="1">
    <source>
        <dbReference type="EMBL" id="KAK8897492.1"/>
    </source>
</evidence>
<accession>A0ABR2L2T3</accession>
<dbReference type="Proteomes" id="UP001470230">
    <property type="component" value="Unassembled WGS sequence"/>
</dbReference>
<organism evidence="1 2">
    <name type="scientific">Tritrichomonas musculus</name>
    <dbReference type="NCBI Taxonomy" id="1915356"/>
    <lineage>
        <taxon>Eukaryota</taxon>
        <taxon>Metamonada</taxon>
        <taxon>Parabasalia</taxon>
        <taxon>Tritrichomonadida</taxon>
        <taxon>Tritrichomonadidae</taxon>
        <taxon>Tritrichomonas</taxon>
    </lineage>
</organism>
<name>A0ABR2L2T3_9EUKA</name>
<gene>
    <name evidence="1" type="ORF">M9Y10_015447</name>
</gene>
<dbReference type="EMBL" id="JAPFFF010000002">
    <property type="protein sequence ID" value="KAK8897492.1"/>
    <property type="molecule type" value="Genomic_DNA"/>
</dbReference>
<protein>
    <recommendedName>
        <fullName evidence="3">Leucine-rich repeat domain, L domain-containing protein</fullName>
    </recommendedName>
</protein>
<dbReference type="InterPro" id="IPR026906">
    <property type="entry name" value="LRR_5"/>
</dbReference>
<evidence type="ECO:0008006" key="3">
    <source>
        <dbReference type="Google" id="ProtNLM"/>
    </source>
</evidence>
<reference evidence="1 2" key="1">
    <citation type="submission" date="2024-04" db="EMBL/GenBank/DDBJ databases">
        <title>Tritrichomonas musculus Genome.</title>
        <authorList>
            <person name="Alves-Ferreira E."/>
            <person name="Grigg M."/>
            <person name="Lorenzi H."/>
            <person name="Galac M."/>
        </authorList>
    </citation>
    <scope>NUCLEOTIDE SEQUENCE [LARGE SCALE GENOMIC DNA]</scope>
    <source>
        <strain evidence="1 2">EAF2021</strain>
    </source>
</reference>